<reference evidence="2" key="1">
    <citation type="journal article" date="2023" name="Mol. Phylogenet. Evol.">
        <title>Genome-scale phylogeny and comparative genomics of the fungal order Sordariales.</title>
        <authorList>
            <person name="Hensen N."/>
            <person name="Bonometti L."/>
            <person name="Westerberg I."/>
            <person name="Brannstrom I.O."/>
            <person name="Guillou S."/>
            <person name="Cros-Aarteil S."/>
            <person name="Calhoun S."/>
            <person name="Haridas S."/>
            <person name="Kuo A."/>
            <person name="Mondo S."/>
            <person name="Pangilinan J."/>
            <person name="Riley R."/>
            <person name="LaButti K."/>
            <person name="Andreopoulos B."/>
            <person name="Lipzen A."/>
            <person name="Chen C."/>
            <person name="Yan M."/>
            <person name="Daum C."/>
            <person name="Ng V."/>
            <person name="Clum A."/>
            <person name="Steindorff A."/>
            <person name="Ohm R.A."/>
            <person name="Martin F."/>
            <person name="Silar P."/>
            <person name="Natvig D.O."/>
            <person name="Lalanne C."/>
            <person name="Gautier V."/>
            <person name="Ament-Velasquez S.L."/>
            <person name="Kruys A."/>
            <person name="Hutchinson M.I."/>
            <person name="Powell A.J."/>
            <person name="Barry K."/>
            <person name="Miller A.N."/>
            <person name="Grigoriev I.V."/>
            <person name="Debuchy R."/>
            <person name="Gladieux P."/>
            <person name="Hiltunen Thoren M."/>
            <person name="Johannesson H."/>
        </authorList>
    </citation>
    <scope>NUCLEOTIDE SEQUENCE</scope>
    <source>
        <strain evidence="2">CBS 990.96</strain>
    </source>
</reference>
<organism evidence="2 3">
    <name type="scientific">Podospora fimiseda</name>
    <dbReference type="NCBI Taxonomy" id="252190"/>
    <lineage>
        <taxon>Eukaryota</taxon>
        <taxon>Fungi</taxon>
        <taxon>Dikarya</taxon>
        <taxon>Ascomycota</taxon>
        <taxon>Pezizomycotina</taxon>
        <taxon>Sordariomycetes</taxon>
        <taxon>Sordariomycetidae</taxon>
        <taxon>Sordariales</taxon>
        <taxon>Podosporaceae</taxon>
        <taxon>Podospora</taxon>
    </lineage>
</organism>
<accession>A0AAN7GR24</accession>
<evidence type="ECO:0000313" key="2">
    <source>
        <dbReference type="EMBL" id="KAK4224956.1"/>
    </source>
</evidence>
<dbReference type="Proteomes" id="UP001301958">
    <property type="component" value="Unassembled WGS sequence"/>
</dbReference>
<feature type="compositionally biased region" description="Polar residues" evidence="1">
    <location>
        <begin position="619"/>
        <end position="639"/>
    </location>
</feature>
<gene>
    <name evidence="2" type="ORF">QBC38DRAFT_531918</name>
</gene>
<proteinExistence type="predicted"/>
<feature type="compositionally biased region" description="Polar residues" evidence="1">
    <location>
        <begin position="771"/>
        <end position="784"/>
    </location>
</feature>
<feature type="non-terminal residue" evidence="2">
    <location>
        <position position="1"/>
    </location>
</feature>
<keyword evidence="3" id="KW-1185">Reference proteome</keyword>
<feature type="compositionally biased region" description="Polar residues" evidence="1">
    <location>
        <begin position="177"/>
        <end position="191"/>
    </location>
</feature>
<name>A0AAN7GR24_9PEZI</name>
<dbReference type="AlphaFoldDB" id="A0AAN7GR24"/>
<feature type="region of interest" description="Disordered" evidence="1">
    <location>
        <begin position="295"/>
        <end position="326"/>
    </location>
</feature>
<comment type="caution">
    <text evidence="2">The sequence shown here is derived from an EMBL/GenBank/DDBJ whole genome shotgun (WGS) entry which is preliminary data.</text>
</comment>
<feature type="region of interest" description="Disordered" evidence="1">
    <location>
        <begin position="173"/>
        <end position="201"/>
    </location>
</feature>
<feature type="region of interest" description="Disordered" evidence="1">
    <location>
        <begin position="605"/>
        <end position="696"/>
    </location>
</feature>
<feature type="compositionally biased region" description="Basic and acidic residues" evidence="1">
    <location>
        <begin position="880"/>
        <end position="892"/>
    </location>
</feature>
<sequence>EYKARIKKVLKALSNLQDDDYIITAQTLIAAKHCLKYSSKCDLVVVTEPDSHEYLMTYWAPRHAIPRFFTSQLEAQRLTEIDSGLVKVTPLVSFLIVHASPPDWRDKDYPTLFTWYCKPKHRYFCLFAFLKHKMDRQTYTISELLAYRPNQASPPNSVLALADNPELVEIVRESGSEESTSCNLQSITTTMKPKDRSSTSSDEVVFKANISRQPAQELAGENIREAIRDIGREQQAILDPTRPMEWKYRGRSDSEAAVPEPIPAPVGLSAQKNEGFQRFYKAVVSPTHVRVTAGGRIVPNTRGPPSPTTKRTTDSPGFEGQGLGDKSIPAKASLSQIGVGQPIPMMPQFLPGYPPGFQPMQTPVSFMPMAIGPQMPPGFSLPQQASNPAQAMPTFPTDGTLKDMHNTKPGDATDDNHAPDGKQEKLKISPPEFFDYTKPYYYNGQIIYPLSAVQPAIGNSFGTHMANPMMPIPMFGPIGVPPQIPGQMMHSLPNGISNGMAMTPFGNQRHSAPAIPTAVAPSIPANASFSAPTAPPPSSIKLSEITKKQIAQFKSSLRYHEDQLLYNRHQIDEKYVEHQIQGFKEHIAKFEAMLKSQLEYEESQRRVAMSQNQDEEKSSQTASMPSQTLSIPSQTPSMLSQTPSMPSQAPSMPSQTSSMQTQASAATGQNSQADAEKSEGVTRRRVGRAPRPIQKTWGGNAMESALAPIFEPHDQPVIPTKSYMDGVREAMATLPSQRLAAQERQQQQQMTRSFIAPYSQGTAVGALGNPGRSTQSRVSSQMTTSSRASFGVPYLLGSLPRGCNPRDATDSDYMYSRPLTDAEQRARFLYWGRAPKSATRGLPKFDGKHFYPASPVKDESDSPVPETVSHRVPNARADAEKEFRQTKSDVDPFRPMTPVYNTDSKATAGHASEDGYTFARHTRTRNNSFDTQVLSTDDVGDGDNGDVRNAMGAGHRFEDSADTTSFGSFERRAERSGARLPLKNTLLKKGPTSSALSSTMAQGLLHHYTGHAAASLSPSISKNQPGCAPDGSPGKLGLETCDMSDGGGVMISHAPERFGENCPPANVVGSPEDCQKAGTSFDLQ</sequence>
<evidence type="ECO:0000256" key="1">
    <source>
        <dbReference type="SAM" id="MobiDB-lite"/>
    </source>
</evidence>
<feature type="compositionally biased region" description="Low complexity" evidence="1">
    <location>
        <begin position="640"/>
        <end position="667"/>
    </location>
</feature>
<feature type="compositionally biased region" description="Basic and acidic residues" evidence="1">
    <location>
        <begin position="414"/>
        <end position="425"/>
    </location>
</feature>
<feature type="region of interest" description="Disordered" evidence="1">
    <location>
        <begin position="403"/>
        <end position="425"/>
    </location>
</feature>
<feature type="region of interest" description="Disordered" evidence="1">
    <location>
        <begin position="880"/>
        <end position="908"/>
    </location>
</feature>
<protein>
    <submittedName>
        <fullName evidence="2">Uncharacterized protein</fullName>
    </submittedName>
</protein>
<feature type="region of interest" description="Disordered" evidence="1">
    <location>
        <begin position="765"/>
        <end position="784"/>
    </location>
</feature>
<evidence type="ECO:0000313" key="3">
    <source>
        <dbReference type="Proteomes" id="UP001301958"/>
    </source>
</evidence>
<reference evidence="2" key="2">
    <citation type="submission" date="2023-05" db="EMBL/GenBank/DDBJ databases">
        <authorList>
            <consortium name="Lawrence Berkeley National Laboratory"/>
            <person name="Steindorff A."/>
            <person name="Hensen N."/>
            <person name="Bonometti L."/>
            <person name="Westerberg I."/>
            <person name="Brannstrom I.O."/>
            <person name="Guillou S."/>
            <person name="Cros-Aarteil S."/>
            <person name="Calhoun S."/>
            <person name="Haridas S."/>
            <person name="Kuo A."/>
            <person name="Mondo S."/>
            <person name="Pangilinan J."/>
            <person name="Riley R."/>
            <person name="Labutti K."/>
            <person name="Andreopoulos B."/>
            <person name="Lipzen A."/>
            <person name="Chen C."/>
            <person name="Yanf M."/>
            <person name="Daum C."/>
            <person name="Ng V."/>
            <person name="Clum A."/>
            <person name="Ohm R."/>
            <person name="Martin F."/>
            <person name="Silar P."/>
            <person name="Natvig D."/>
            <person name="Lalanne C."/>
            <person name="Gautier V."/>
            <person name="Ament-Velasquez S.L."/>
            <person name="Kruys A."/>
            <person name="Hutchinson M.I."/>
            <person name="Powell A.J."/>
            <person name="Barry K."/>
            <person name="Miller A.N."/>
            <person name="Grigoriev I.V."/>
            <person name="Debuchy R."/>
            <person name="Gladieux P."/>
            <person name="Thoren M.H."/>
            <person name="Johannesson H."/>
        </authorList>
    </citation>
    <scope>NUCLEOTIDE SEQUENCE</scope>
    <source>
        <strain evidence="2">CBS 990.96</strain>
    </source>
</reference>
<dbReference type="EMBL" id="MU865379">
    <property type="protein sequence ID" value="KAK4224956.1"/>
    <property type="molecule type" value="Genomic_DNA"/>
</dbReference>